<protein>
    <submittedName>
        <fullName evidence="1">Uncharacterized protein</fullName>
    </submittedName>
</protein>
<name>A0AAQ3N050_VIGMU</name>
<reference evidence="1 2" key="1">
    <citation type="journal article" date="2023" name="Life. Sci Alliance">
        <title>Evolutionary insights into 3D genome organization and epigenetic landscape of Vigna mungo.</title>
        <authorList>
            <person name="Junaid A."/>
            <person name="Singh B."/>
            <person name="Bhatia S."/>
        </authorList>
    </citation>
    <scope>NUCLEOTIDE SEQUENCE [LARGE SCALE GENOMIC DNA]</scope>
    <source>
        <strain evidence="1">Urdbean</strain>
    </source>
</reference>
<proteinExistence type="predicted"/>
<dbReference type="EMBL" id="CP144693">
    <property type="protein sequence ID" value="WVZ00130.1"/>
    <property type="molecule type" value="Genomic_DNA"/>
</dbReference>
<dbReference type="Proteomes" id="UP001374535">
    <property type="component" value="Chromosome 8"/>
</dbReference>
<dbReference type="AlphaFoldDB" id="A0AAQ3N050"/>
<keyword evidence="2" id="KW-1185">Reference proteome</keyword>
<evidence type="ECO:0000313" key="2">
    <source>
        <dbReference type="Proteomes" id="UP001374535"/>
    </source>
</evidence>
<sequence>MGSTSCASRDGGRQYAKDKLSNIYFLSLPLHSKPRQLHSTTSLLTKTLIFPHWNHRCASLVPWLTGIWELVIFLVKLFDRRPEKHYKWEPLKEDIELGNFTYPMVLVQVPIYNAREFNAIEVSIRDVKTSDGACYLALKISKSKMHCWIPVHKDAFDTEQFLHVMDKLKQ</sequence>
<gene>
    <name evidence="1" type="ORF">V8G54_026199</name>
</gene>
<evidence type="ECO:0000313" key="1">
    <source>
        <dbReference type="EMBL" id="WVZ00130.1"/>
    </source>
</evidence>
<accession>A0AAQ3N050</accession>
<organism evidence="1 2">
    <name type="scientific">Vigna mungo</name>
    <name type="common">Black gram</name>
    <name type="synonym">Phaseolus mungo</name>
    <dbReference type="NCBI Taxonomy" id="3915"/>
    <lineage>
        <taxon>Eukaryota</taxon>
        <taxon>Viridiplantae</taxon>
        <taxon>Streptophyta</taxon>
        <taxon>Embryophyta</taxon>
        <taxon>Tracheophyta</taxon>
        <taxon>Spermatophyta</taxon>
        <taxon>Magnoliopsida</taxon>
        <taxon>eudicotyledons</taxon>
        <taxon>Gunneridae</taxon>
        <taxon>Pentapetalae</taxon>
        <taxon>rosids</taxon>
        <taxon>fabids</taxon>
        <taxon>Fabales</taxon>
        <taxon>Fabaceae</taxon>
        <taxon>Papilionoideae</taxon>
        <taxon>50 kb inversion clade</taxon>
        <taxon>NPAAA clade</taxon>
        <taxon>indigoferoid/millettioid clade</taxon>
        <taxon>Phaseoleae</taxon>
        <taxon>Vigna</taxon>
    </lineage>
</organism>